<evidence type="ECO:0000256" key="1">
    <source>
        <dbReference type="SAM" id="Phobius"/>
    </source>
</evidence>
<sequence>MRRLVAYYCFIIISIMVALGFLGAQDLPQLIGAIIFYPLAVYFTLLVSPRRQKAIHIPKVSVVPVATRLPDEQASPNFDFDRRMFLKLIGSAGMSLFFYSLVTKRGEAAFFGSVPGPGTVAIKDTTGTKIDPAIKQPTDGYRINQLDDTSSATYSYYGYTNKDGDWFIMRETTSGVNVGDYRYYKKKTTDGNFSATWSSRASLSPYDYFDAIF</sequence>
<reference evidence="2 3" key="1">
    <citation type="journal article" date="2015" name="Nature">
        <title>rRNA introns, odd ribosomes, and small enigmatic genomes across a large radiation of phyla.</title>
        <authorList>
            <person name="Brown C.T."/>
            <person name="Hug L.A."/>
            <person name="Thomas B.C."/>
            <person name="Sharon I."/>
            <person name="Castelle C.J."/>
            <person name="Singh A."/>
            <person name="Wilkins M.J."/>
            <person name="Williams K.H."/>
            <person name="Banfield J.F."/>
        </authorList>
    </citation>
    <scope>NUCLEOTIDE SEQUENCE [LARGE SCALE GENOMIC DNA]</scope>
</reference>
<feature type="transmembrane region" description="Helical" evidence="1">
    <location>
        <begin position="84"/>
        <end position="102"/>
    </location>
</feature>
<protein>
    <submittedName>
        <fullName evidence="2">Uncharacterized protein</fullName>
    </submittedName>
</protein>
<proteinExistence type="predicted"/>
<evidence type="ECO:0000313" key="3">
    <source>
        <dbReference type="Proteomes" id="UP000034307"/>
    </source>
</evidence>
<dbReference type="Proteomes" id="UP000034307">
    <property type="component" value="Unassembled WGS sequence"/>
</dbReference>
<dbReference type="STRING" id="1618358.UX80_C0032G0001"/>
<dbReference type="AlphaFoldDB" id="A0A0G1RHF0"/>
<name>A0A0G1RHF0_9BACT</name>
<gene>
    <name evidence="2" type="ORF">UX80_C0032G0001</name>
</gene>
<keyword evidence="1" id="KW-0472">Membrane</keyword>
<keyword evidence="1" id="KW-0812">Transmembrane</keyword>
<feature type="transmembrane region" description="Helical" evidence="1">
    <location>
        <begin position="30"/>
        <end position="47"/>
    </location>
</feature>
<organism evidence="2 3">
    <name type="scientific">Candidatus Amesbacteria bacterium GW2011_GWA2_47_11b</name>
    <dbReference type="NCBI Taxonomy" id="1618358"/>
    <lineage>
        <taxon>Bacteria</taxon>
        <taxon>Candidatus Amesiibacteriota</taxon>
    </lineage>
</organism>
<dbReference type="EMBL" id="LCNO01000032">
    <property type="protein sequence ID" value="KKU56709.1"/>
    <property type="molecule type" value="Genomic_DNA"/>
</dbReference>
<feature type="transmembrane region" description="Helical" evidence="1">
    <location>
        <begin position="5"/>
        <end position="24"/>
    </location>
</feature>
<comment type="caution">
    <text evidence="2">The sequence shown here is derived from an EMBL/GenBank/DDBJ whole genome shotgun (WGS) entry which is preliminary data.</text>
</comment>
<accession>A0A0G1RHF0</accession>
<evidence type="ECO:0000313" key="2">
    <source>
        <dbReference type="EMBL" id="KKU56709.1"/>
    </source>
</evidence>
<keyword evidence="1" id="KW-1133">Transmembrane helix</keyword>